<keyword evidence="4" id="KW-1185">Reference proteome</keyword>
<dbReference type="RefSeq" id="WP_291496614.1">
    <property type="nucleotide sequence ID" value="NZ_JBHTEF010000001.1"/>
</dbReference>
<evidence type="ECO:0000256" key="2">
    <source>
        <dbReference type="SAM" id="Phobius"/>
    </source>
</evidence>
<feature type="transmembrane region" description="Helical" evidence="2">
    <location>
        <begin position="56"/>
        <end position="74"/>
    </location>
</feature>
<evidence type="ECO:0000256" key="1">
    <source>
        <dbReference type="PIRNR" id="PIRNR018579"/>
    </source>
</evidence>
<keyword evidence="2" id="KW-1133">Transmembrane helix</keyword>
<evidence type="ECO:0000313" key="4">
    <source>
        <dbReference type="Proteomes" id="UP001596527"/>
    </source>
</evidence>
<comment type="subcellular location">
    <subcellularLocation>
        <location evidence="1">Cell membrane</location>
        <topology evidence="1">Multi-pass membrane protein</topology>
    </subcellularLocation>
</comment>
<organism evidence="3 4">
    <name type="scientific">Schaalia naturae</name>
    <dbReference type="NCBI Taxonomy" id="635203"/>
    <lineage>
        <taxon>Bacteria</taxon>
        <taxon>Bacillati</taxon>
        <taxon>Actinomycetota</taxon>
        <taxon>Actinomycetes</taxon>
        <taxon>Actinomycetales</taxon>
        <taxon>Actinomycetaceae</taxon>
        <taxon>Schaalia</taxon>
    </lineage>
</organism>
<protein>
    <submittedName>
        <fullName evidence="3">Small basic family protein</fullName>
    </submittedName>
</protein>
<dbReference type="Pfam" id="PF06947">
    <property type="entry name" value="DUF1290"/>
    <property type="match status" value="1"/>
</dbReference>
<proteinExistence type="inferred from homology"/>
<dbReference type="PIRSF" id="PIRSF018579">
    <property type="entry name" value="Sbp"/>
    <property type="match status" value="1"/>
</dbReference>
<dbReference type="EMBL" id="JBHTEF010000001">
    <property type="protein sequence ID" value="MFC7580435.1"/>
    <property type="molecule type" value="Genomic_DNA"/>
</dbReference>
<feature type="transmembrane region" description="Helical" evidence="2">
    <location>
        <begin position="80"/>
        <end position="98"/>
    </location>
</feature>
<keyword evidence="1 2" id="KW-0812">Transmembrane</keyword>
<keyword evidence="1" id="KW-1003">Cell membrane</keyword>
<sequence>MIAVLGLALGILVGFLVDPTVPVWLQSFLPVAVVAGLDALFGAARAWLEGTFSDRVFILSFFWNVVVACLLVFLGAQLGVGSAMTTAVVVVLGIRIFSNTASIRRLIFKA</sequence>
<comment type="caution">
    <text evidence="3">The sequence shown here is derived from an EMBL/GenBank/DDBJ whole genome shotgun (WGS) entry which is preliminary data.</text>
</comment>
<evidence type="ECO:0000313" key="3">
    <source>
        <dbReference type="EMBL" id="MFC7580435.1"/>
    </source>
</evidence>
<name>A0ABW2SJZ3_9ACTO</name>
<reference evidence="4" key="1">
    <citation type="journal article" date="2019" name="Int. J. Syst. Evol. Microbiol.">
        <title>The Global Catalogue of Microorganisms (GCM) 10K type strain sequencing project: providing services to taxonomists for standard genome sequencing and annotation.</title>
        <authorList>
            <consortium name="The Broad Institute Genomics Platform"/>
            <consortium name="The Broad Institute Genome Sequencing Center for Infectious Disease"/>
            <person name="Wu L."/>
            <person name="Ma J."/>
        </authorList>
    </citation>
    <scope>NUCLEOTIDE SEQUENCE [LARGE SCALE GENOMIC DNA]</scope>
    <source>
        <strain evidence="4">CCUG 56698</strain>
    </source>
</reference>
<accession>A0ABW2SJZ3</accession>
<dbReference type="InterPro" id="IPR009709">
    <property type="entry name" value="DUF1290"/>
</dbReference>
<keyword evidence="1 2" id="KW-0472">Membrane</keyword>
<comment type="similarity">
    <text evidence="1">Belongs to the sbp family.</text>
</comment>
<feature type="transmembrane region" description="Helical" evidence="2">
    <location>
        <begin position="27"/>
        <end position="44"/>
    </location>
</feature>
<dbReference type="Proteomes" id="UP001596527">
    <property type="component" value="Unassembled WGS sequence"/>
</dbReference>
<gene>
    <name evidence="3" type="ORF">ACFQWG_04260</name>
</gene>